<evidence type="ECO:0000313" key="2">
    <source>
        <dbReference type="EMBL" id="CAI9107695.1"/>
    </source>
</evidence>
<keyword evidence="3" id="KW-1185">Reference proteome</keyword>
<gene>
    <name evidence="2" type="ORF">OLC1_LOCUS15947</name>
</gene>
<feature type="region of interest" description="Disordered" evidence="1">
    <location>
        <begin position="63"/>
        <end position="112"/>
    </location>
</feature>
<dbReference type="EMBL" id="OX459122">
    <property type="protein sequence ID" value="CAI9107695.1"/>
    <property type="molecule type" value="Genomic_DNA"/>
</dbReference>
<proteinExistence type="predicted"/>
<protein>
    <submittedName>
        <fullName evidence="2">OLC1v1007116C1</fullName>
    </submittedName>
</protein>
<evidence type="ECO:0000256" key="1">
    <source>
        <dbReference type="SAM" id="MobiDB-lite"/>
    </source>
</evidence>
<dbReference type="Proteomes" id="UP001161247">
    <property type="component" value="Chromosome 5"/>
</dbReference>
<organism evidence="2 3">
    <name type="scientific">Oldenlandia corymbosa var. corymbosa</name>
    <dbReference type="NCBI Taxonomy" id="529605"/>
    <lineage>
        <taxon>Eukaryota</taxon>
        <taxon>Viridiplantae</taxon>
        <taxon>Streptophyta</taxon>
        <taxon>Embryophyta</taxon>
        <taxon>Tracheophyta</taxon>
        <taxon>Spermatophyta</taxon>
        <taxon>Magnoliopsida</taxon>
        <taxon>eudicotyledons</taxon>
        <taxon>Gunneridae</taxon>
        <taxon>Pentapetalae</taxon>
        <taxon>asterids</taxon>
        <taxon>lamiids</taxon>
        <taxon>Gentianales</taxon>
        <taxon>Rubiaceae</taxon>
        <taxon>Rubioideae</taxon>
        <taxon>Spermacoceae</taxon>
        <taxon>Hedyotis-Oldenlandia complex</taxon>
        <taxon>Oldenlandia</taxon>
    </lineage>
</organism>
<sequence>MNNWGLRIDSRWILNPKIIHPNRKLTLSITELGQFVNGDKTSASQRLKAIEVAVATAAGIKGKNKRRDARYKAENLAENRISSNSNEEEEGEELHTEDGGDRHWSPVLLSKN</sequence>
<name>A0AAV1DIJ4_OLDCO</name>
<feature type="compositionally biased region" description="Basic and acidic residues" evidence="1">
    <location>
        <begin position="93"/>
        <end position="104"/>
    </location>
</feature>
<evidence type="ECO:0000313" key="3">
    <source>
        <dbReference type="Proteomes" id="UP001161247"/>
    </source>
</evidence>
<reference evidence="2" key="1">
    <citation type="submission" date="2023-03" db="EMBL/GenBank/DDBJ databases">
        <authorList>
            <person name="Julca I."/>
        </authorList>
    </citation>
    <scope>NUCLEOTIDE SEQUENCE</scope>
</reference>
<accession>A0AAV1DIJ4</accession>
<dbReference type="AlphaFoldDB" id="A0AAV1DIJ4"/>